<gene>
    <name evidence="2" type="ORF">WJX84_011958</name>
</gene>
<dbReference type="PANTHER" id="PTHR21530:SF7">
    <property type="entry name" value="TRAB DOMAIN-CONTAINING PROTEIN"/>
    <property type="match status" value="1"/>
</dbReference>
<accession>A0AAW1T1S4</accession>
<protein>
    <recommendedName>
        <fullName evidence="4">TraB</fullName>
    </recommendedName>
</protein>
<feature type="compositionally biased region" description="Basic and acidic residues" evidence="1">
    <location>
        <begin position="309"/>
        <end position="330"/>
    </location>
</feature>
<sequence length="746" mass="79646">MSVGGSLHLDLQHLCGTGLGRDRRPFNSRALLERLGSSEQCTSSTGASASRQHRHKRLKITAQATATAQQTQLPQSLKNNLVTLEAENPDVPGGKTSVYLLGVSHVSQESCGHIRDLIRHVKPDAVMVELCKDRTALLVDPDVAAPSRWHPRQIRFNGLPAGEGNEVWPSSEELLSLLLTAPHSPLGTAELEADCISILSTGLFRSVRPMLKRPNPDSHPQFLVDLDGTLGLIAPVGEVEFILTERTLPKILSFQVRVDSSLTKEWAIPEEKLDTLRDDVLAVGKIPESQAPQPKAEAVTAAAAEATEAEDKADKKDEADEKEVTKKTTAEDGGIGPYLRARQALLRLCEEHGLPAGRQELVFQGVETGQVEVIVKARTDDRYRSGLERSAVGGAGFGIERFRPMRQEITVGFKMRVELDKALGRTATQLLTKGVDTAAAGEGVAWQPWNEQEFATWDSVDTHKPLPKGPKGWLVRFLTQTYSQKQAEAGEEVGVSQGEAWRVAMEEGAKAGARQVILGDIPAALTASRLGDRVWAALLPRSLTALGLGLAAAVASQAHLLPEGAGASWQWAAVGVLGSLITAAASVGAPLWEVSRFSELEAEEIEAKVAIQQPLQEGSEGIVKLWGEDALLAWPGAMEPIINERDTVMANALRASASGAGAAPTYGLDNVGQRQVWRLVVPEGAPEGSCPIGEGDGQMKGQPAVRSIVAVVGTAHVKGMMRAWAAGAGSPASAAVQTVDQVLNKP</sequence>
<dbReference type="AlphaFoldDB" id="A0AAW1T1S4"/>
<dbReference type="PANTHER" id="PTHR21530">
    <property type="entry name" value="PHEROMONE SHUTDOWN PROTEIN"/>
    <property type="match status" value="1"/>
</dbReference>
<dbReference type="Proteomes" id="UP001485043">
    <property type="component" value="Unassembled WGS sequence"/>
</dbReference>
<keyword evidence="3" id="KW-1185">Reference proteome</keyword>
<dbReference type="InterPro" id="IPR046345">
    <property type="entry name" value="TraB_PrgY-like"/>
</dbReference>
<proteinExistence type="predicted"/>
<evidence type="ECO:0000313" key="3">
    <source>
        <dbReference type="Proteomes" id="UP001485043"/>
    </source>
</evidence>
<feature type="compositionally biased region" description="Low complexity" evidence="1">
    <location>
        <begin position="295"/>
        <end position="306"/>
    </location>
</feature>
<evidence type="ECO:0008006" key="4">
    <source>
        <dbReference type="Google" id="ProtNLM"/>
    </source>
</evidence>
<feature type="region of interest" description="Disordered" evidence="1">
    <location>
        <begin position="285"/>
        <end position="333"/>
    </location>
</feature>
<dbReference type="EMBL" id="JALJOV010000441">
    <property type="protein sequence ID" value="KAK9863697.1"/>
    <property type="molecule type" value="Genomic_DNA"/>
</dbReference>
<organism evidence="2 3">
    <name type="scientific">Apatococcus fuscideae</name>
    <dbReference type="NCBI Taxonomy" id="2026836"/>
    <lineage>
        <taxon>Eukaryota</taxon>
        <taxon>Viridiplantae</taxon>
        <taxon>Chlorophyta</taxon>
        <taxon>core chlorophytes</taxon>
        <taxon>Trebouxiophyceae</taxon>
        <taxon>Chlorellales</taxon>
        <taxon>Chlorellaceae</taxon>
        <taxon>Apatococcus</taxon>
    </lineage>
</organism>
<evidence type="ECO:0000256" key="1">
    <source>
        <dbReference type="SAM" id="MobiDB-lite"/>
    </source>
</evidence>
<name>A0AAW1T1S4_9CHLO</name>
<evidence type="ECO:0000313" key="2">
    <source>
        <dbReference type="EMBL" id="KAK9863697.1"/>
    </source>
</evidence>
<reference evidence="2 3" key="1">
    <citation type="journal article" date="2024" name="Nat. Commun.">
        <title>Phylogenomics reveals the evolutionary origins of lichenization in chlorophyte algae.</title>
        <authorList>
            <person name="Puginier C."/>
            <person name="Libourel C."/>
            <person name="Otte J."/>
            <person name="Skaloud P."/>
            <person name="Haon M."/>
            <person name="Grisel S."/>
            <person name="Petersen M."/>
            <person name="Berrin J.G."/>
            <person name="Delaux P.M."/>
            <person name="Dal Grande F."/>
            <person name="Keller J."/>
        </authorList>
    </citation>
    <scope>NUCLEOTIDE SEQUENCE [LARGE SCALE GENOMIC DNA]</scope>
    <source>
        <strain evidence="2 3">SAG 2523</strain>
    </source>
</reference>
<comment type="caution">
    <text evidence="2">The sequence shown here is derived from an EMBL/GenBank/DDBJ whole genome shotgun (WGS) entry which is preliminary data.</text>
</comment>